<organism evidence="9 10">
    <name type="scientific">Clostridium disporicum</name>
    <dbReference type="NCBI Taxonomy" id="84024"/>
    <lineage>
        <taxon>Bacteria</taxon>
        <taxon>Bacillati</taxon>
        <taxon>Bacillota</taxon>
        <taxon>Clostridia</taxon>
        <taxon>Eubacteriales</taxon>
        <taxon>Clostridiaceae</taxon>
        <taxon>Clostridium</taxon>
    </lineage>
</organism>
<protein>
    <submittedName>
        <fullName evidence="9">Inactivated superfamily I helicase</fullName>
    </submittedName>
</protein>
<dbReference type="OrthoDB" id="9768303at2"/>
<dbReference type="GO" id="GO:0004386">
    <property type="term" value="F:helicase activity"/>
    <property type="evidence" value="ECO:0007669"/>
    <property type="project" value="UniProtKB-KW"/>
</dbReference>
<feature type="domain" description="PD-(D/E)XK endonuclease-like" evidence="8">
    <location>
        <begin position="14"/>
        <end position="312"/>
    </location>
</feature>
<keyword evidence="3" id="KW-0378">Hydrolase</keyword>
<keyword evidence="5" id="KW-0067">ATP-binding</keyword>
<dbReference type="GO" id="GO:0006281">
    <property type="term" value="P:DNA repair"/>
    <property type="evidence" value="ECO:0007669"/>
    <property type="project" value="UniProtKB-KW"/>
</dbReference>
<dbReference type="InterPro" id="IPR011604">
    <property type="entry name" value="PDDEXK-like_dom_sf"/>
</dbReference>
<evidence type="ECO:0000256" key="2">
    <source>
        <dbReference type="ARBA" id="ARBA00022763"/>
    </source>
</evidence>
<keyword evidence="2" id="KW-0227">DNA damage</keyword>
<keyword evidence="7" id="KW-0234">DNA repair</keyword>
<evidence type="ECO:0000256" key="6">
    <source>
        <dbReference type="ARBA" id="ARBA00023125"/>
    </source>
</evidence>
<name>A0A174E507_9CLOT</name>
<evidence type="ECO:0000256" key="5">
    <source>
        <dbReference type="ARBA" id="ARBA00022840"/>
    </source>
</evidence>
<evidence type="ECO:0000256" key="7">
    <source>
        <dbReference type="ARBA" id="ARBA00023204"/>
    </source>
</evidence>
<evidence type="ECO:0000256" key="1">
    <source>
        <dbReference type="ARBA" id="ARBA00022741"/>
    </source>
</evidence>
<dbReference type="RefSeq" id="WP_055276695.1">
    <property type="nucleotide sequence ID" value="NZ_CYZV01000020.1"/>
</dbReference>
<evidence type="ECO:0000313" key="10">
    <source>
        <dbReference type="Proteomes" id="UP000095558"/>
    </source>
</evidence>
<dbReference type="GO" id="GO:0016787">
    <property type="term" value="F:hydrolase activity"/>
    <property type="evidence" value="ECO:0007669"/>
    <property type="project" value="UniProtKB-KW"/>
</dbReference>
<evidence type="ECO:0000259" key="8">
    <source>
        <dbReference type="Pfam" id="PF12705"/>
    </source>
</evidence>
<keyword evidence="4 9" id="KW-0347">Helicase</keyword>
<gene>
    <name evidence="9" type="ORF">ERS852470_02026</name>
</gene>
<dbReference type="GO" id="GO:0003677">
    <property type="term" value="F:DNA binding"/>
    <property type="evidence" value="ECO:0007669"/>
    <property type="project" value="UniProtKB-KW"/>
</dbReference>
<dbReference type="Proteomes" id="UP000095558">
    <property type="component" value="Unassembled WGS sequence"/>
</dbReference>
<evidence type="ECO:0000256" key="4">
    <source>
        <dbReference type="ARBA" id="ARBA00022806"/>
    </source>
</evidence>
<keyword evidence="6" id="KW-0238">DNA-binding</keyword>
<sequence length="316" mass="37900">MSEGYGERKYPEKSWSISRMKTLDSCQREYYYTYYGSHNGWIFNSTDEQKIAWRLKKLTNLWMCFGEVVHKKIRGIINICKKDKSKFMNANRFNEITLNELRGVIRESINKYKTKEWDEYPRGYMLQEYYYGGKISKETGDELKERLIQCVNSFYVSTTFEEILNNETIIIENDEDIFSSFNHDSLKVYSKIDLLYKRPDGYYVIVDWKTGKPSEDDKEQLLVYAWYVMKKYDIHYSRIKGRVEYLLEGHSEEIIFKSEDIEYIKAKVDNDLKIINYYLDDISLNKPKEKSVFEKTQKSYKCGQCKFRLLCKSDND</sequence>
<accession>A0A174E507</accession>
<evidence type="ECO:0000313" key="9">
    <source>
        <dbReference type="EMBL" id="CUO32871.1"/>
    </source>
</evidence>
<keyword evidence="1" id="KW-0547">Nucleotide-binding</keyword>
<dbReference type="EMBL" id="CYZV01000020">
    <property type="protein sequence ID" value="CUO32871.1"/>
    <property type="molecule type" value="Genomic_DNA"/>
</dbReference>
<dbReference type="GO" id="GO:0005524">
    <property type="term" value="F:ATP binding"/>
    <property type="evidence" value="ECO:0007669"/>
    <property type="project" value="UniProtKB-KW"/>
</dbReference>
<dbReference type="Pfam" id="PF12705">
    <property type="entry name" value="PDDEXK_1"/>
    <property type="match status" value="1"/>
</dbReference>
<dbReference type="Gene3D" id="3.90.320.10">
    <property type="match status" value="1"/>
</dbReference>
<reference evidence="9 10" key="1">
    <citation type="submission" date="2015-09" db="EMBL/GenBank/DDBJ databases">
        <authorList>
            <consortium name="Pathogen Informatics"/>
        </authorList>
    </citation>
    <scope>NUCLEOTIDE SEQUENCE [LARGE SCALE GENOMIC DNA]</scope>
    <source>
        <strain evidence="9 10">2789STDY5834855</strain>
    </source>
</reference>
<dbReference type="AlphaFoldDB" id="A0A174E507"/>
<proteinExistence type="predicted"/>
<evidence type="ECO:0000256" key="3">
    <source>
        <dbReference type="ARBA" id="ARBA00022801"/>
    </source>
</evidence>
<dbReference type="InterPro" id="IPR038726">
    <property type="entry name" value="PDDEXK_AddAB-type"/>
</dbReference>